<organism evidence="1">
    <name type="scientific">Candidatus Kentrum sp. UNK</name>
    <dbReference type="NCBI Taxonomy" id="2126344"/>
    <lineage>
        <taxon>Bacteria</taxon>
        <taxon>Pseudomonadati</taxon>
        <taxon>Pseudomonadota</taxon>
        <taxon>Gammaproteobacteria</taxon>
        <taxon>Candidatus Kentrum</taxon>
    </lineage>
</organism>
<proteinExistence type="predicted"/>
<dbReference type="EMBL" id="CAADGD010000141">
    <property type="protein sequence ID" value="VFK72824.1"/>
    <property type="molecule type" value="Genomic_DNA"/>
</dbReference>
<dbReference type="EMBL" id="CAADFZ010000145">
    <property type="protein sequence ID" value="VFK67504.1"/>
    <property type="molecule type" value="Genomic_DNA"/>
</dbReference>
<evidence type="ECO:0000313" key="2">
    <source>
        <dbReference type="EMBL" id="VFK72824.1"/>
    </source>
</evidence>
<reference evidence="1" key="1">
    <citation type="submission" date="2019-02" db="EMBL/GenBank/DDBJ databases">
        <authorList>
            <person name="Gruber-Vodicka R. H."/>
            <person name="Seah K. B. B."/>
        </authorList>
    </citation>
    <scope>NUCLEOTIDE SEQUENCE</scope>
    <source>
        <strain evidence="2">BECK_BY19</strain>
        <strain evidence="1">BECK_BY8</strain>
    </source>
</reference>
<name>A0A451AN89_9GAMM</name>
<gene>
    <name evidence="1" type="ORF">BECKUNK1418G_GA0071005_11458</name>
    <name evidence="2" type="ORF">BECKUNK1418H_GA0071006_11419</name>
</gene>
<evidence type="ECO:0000313" key="1">
    <source>
        <dbReference type="EMBL" id="VFK67504.1"/>
    </source>
</evidence>
<accession>A0A451AN89</accession>
<sequence>MWNRGNSDIALNLGTNQTDAAFTHSENVGNLTRMNRTSIVGATETSQLSAIHVSPSITDSRKDNWRAITLKRIIPHYLRRTVGGKIALGSVHQYLNSTSTFDGGGTICLEGVLCSTWNKEPLNAIPLPIRSSRNQKGLARVIARLRLRPMNHNPACSSQISQIHQNQISLYQCQFMPCQFEAELR</sequence>
<protein>
    <submittedName>
        <fullName evidence="1">Uncharacterized protein</fullName>
    </submittedName>
</protein>
<dbReference type="AlphaFoldDB" id="A0A451AN89"/>